<evidence type="ECO:0000313" key="1">
    <source>
        <dbReference type="EMBL" id="MET3590443.1"/>
    </source>
</evidence>
<dbReference type="EMBL" id="JBEPLI010000030">
    <property type="protein sequence ID" value="MET3590443.1"/>
    <property type="molecule type" value="Genomic_DNA"/>
</dbReference>
<comment type="caution">
    <text evidence="1">The sequence shown here is derived from an EMBL/GenBank/DDBJ whole genome shotgun (WGS) entry which is preliminary data.</text>
</comment>
<protein>
    <submittedName>
        <fullName evidence="1">Uncharacterized protein</fullName>
    </submittedName>
</protein>
<accession>A0ABV2HIQ8</accession>
<reference evidence="1 2" key="1">
    <citation type="submission" date="2024-06" db="EMBL/GenBank/DDBJ databases">
        <title>Genomic Encyclopedia of Type Strains, Phase IV (KMG-IV): sequencing the most valuable type-strain genomes for metagenomic binning, comparative biology and taxonomic classification.</title>
        <authorList>
            <person name="Goeker M."/>
        </authorList>
    </citation>
    <scope>NUCLEOTIDE SEQUENCE [LARGE SCALE GENOMIC DNA]</scope>
    <source>
        <strain evidence="1 2">DSM 23649</strain>
    </source>
</reference>
<keyword evidence="2" id="KW-1185">Reference proteome</keyword>
<proteinExistence type="predicted"/>
<sequence>MPAGFVPIYFFSKSFKGVLKGSSKVFQRVFKAPVSFLLKIAI</sequence>
<dbReference type="Proteomes" id="UP001549086">
    <property type="component" value="Unassembled WGS sequence"/>
</dbReference>
<evidence type="ECO:0000313" key="2">
    <source>
        <dbReference type="Proteomes" id="UP001549086"/>
    </source>
</evidence>
<organism evidence="1 2">
    <name type="scientific">Bartonella silvatica</name>
    <dbReference type="NCBI Taxonomy" id="357760"/>
    <lineage>
        <taxon>Bacteria</taxon>
        <taxon>Pseudomonadati</taxon>
        <taxon>Pseudomonadota</taxon>
        <taxon>Alphaproteobacteria</taxon>
        <taxon>Hyphomicrobiales</taxon>
        <taxon>Bartonellaceae</taxon>
        <taxon>Bartonella</taxon>
    </lineage>
</organism>
<gene>
    <name evidence="1" type="ORF">ABID23_001553</name>
</gene>
<name>A0ABV2HIQ8_9HYPH</name>